<dbReference type="AlphaFoldDB" id="A0A8T8CB46"/>
<protein>
    <submittedName>
        <fullName evidence="1">Uncharacterized protein</fullName>
    </submittedName>
</protein>
<accession>A0A8T8CB46</accession>
<organism evidence="1 2">
    <name type="scientific">Pseudomonas syringae pv. maculicola str. ES4326</name>
    <dbReference type="NCBI Taxonomy" id="629265"/>
    <lineage>
        <taxon>Bacteria</taxon>
        <taxon>Pseudomonadati</taxon>
        <taxon>Pseudomonadota</taxon>
        <taxon>Gammaproteobacteria</taxon>
        <taxon>Pseudomonadales</taxon>
        <taxon>Pseudomonadaceae</taxon>
        <taxon>Pseudomonas</taxon>
    </lineage>
</organism>
<reference evidence="1 2" key="1">
    <citation type="journal article" date="2011" name="PLoS Pathog.">
        <title>Dynamic evolution of pathogenicity revealed by sequencing and comparative genomics of 19 Pseudomonas syringae isolates.</title>
        <authorList>
            <person name="Baltrus D.A."/>
            <person name="Nishimura M.T."/>
            <person name="Romanchuk A."/>
            <person name="Chang J.H."/>
            <person name="Mukhtar M.S."/>
            <person name="Cherkis K."/>
            <person name="Roach J."/>
            <person name="Grant S.R."/>
            <person name="Jones C.D."/>
            <person name="Dangl J.L."/>
        </authorList>
    </citation>
    <scope>NUCLEOTIDE SEQUENCE [LARGE SCALE GENOMIC DNA]</scope>
    <source>
        <strain evidence="1 2">ES4326</strain>
    </source>
</reference>
<gene>
    <name evidence="1" type="ORF">PMA4326_028700</name>
</gene>
<geneLocation type="plasmid" evidence="1 2">
    <name>pPma4326F</name>
</geneLocation>
<evidence type="ECO:0000313" key="1">
    <source>
        <dbReference type="EMBL" id="QHF00498.1"/>
    </source>
</evidence>
<sequence>MFRKLFESLSLKPRKPVVHMDSAFLEPASVDSANPGIQTIDVNLQQGPTQSWIDHAYPLKQVVIEIHGSAQTTLAHLIAELDQVFLKLIKGETVGERSDGVITHKYAYQEQVPGPSFFDEPVAFHPEAPATGQALFVRLQGTRYSNFPDINNLIASVMNEINSTKTSGSAHDDDFGYSFALVRAPNLK</sequence>
<dbReference type="EMBL" id="CP047261">
    <property type="protein sequence ID" value="QHF00498.1"/>
    <property type="molecule type" value="Genomic_DNA"/>
</dbReference>
<dbReference type="Proteomes" id="UP000003811">
    <property type="component" value="Plasmid pPma4326F"/>
</dbReference>
<dbReference type="RefSeq" id="WP_007250781.1">
    <property type="nucleotide sequence ID" value="NZ_CP047261.1"/>
</dbReference>
<proteinExistence type="predicted"/>
<evidence type="ECO:0000313" key="2">
    <source>
        <dbReference type="Proteomes" id="UP000003811"/>
    </source>
</evidence>
<name>A0A8T8CB46_PSEYM</name>
<keyword evidence="1" id="KW-0614">Plasmid</keyword>